<gene>
    <name evidence="10" type="primary">ccmE</name>
    <name evidence="10" type="synonym">cycJ</name>
    <name evidence="13" type="ORF">FDP22_10890</name>
</gene>
<evidence type="ECO:0000256" key="12">
    <source>
        <dbReference type="SAM" id="Phobius"/>
    </source>
</evidence>
<evidence type="ECO:0000256" key="7">
    <source>
        <dbReference type="ARBA" id="ARBA00022989"/>
    </source>
</evidence>
<evidence type="ECO:0000256" key="10">
    <source>
        <dbReference type="HAMAP-Rule" id="MF_01959"/>
    </source>
</evidence>
<feature type="binding site" description="axial binding residue" evidence="10 11">
    <location>
        <position position="127"/>
    </location>
    <ligand>
        <name>heme</name>
        <dbReference type="ChEBI" id="CHEBI:30413"/>
    </ligand>
    <ligandPart>
        <name>Fe</name>
        <dbReference type="ChEBI" id="CHEBI:18248"/>
    </ligandPart>
</feature>
<dbReference type="GO" id="GO:0017003">
    <property type="term" value="P:protein-heme linkage"/>
    <property type="evidence" value="ECO:0007669"/>
    <property type="project" value="UniProtKB-UniRule"/>
</dbReference>
<keyword evidence="5 10" id="KW-0201">Cytochrome c-type biogenesis</keyword>
<name>A0A5B8FY43_9RHOB</name>
<dbReference type="KEGG" id="ppru:FDP22_10890"/>
<protein>
    <recommendedName>
        <fullName evidence="10">Cytochrome c-type biogenesis protein CcmE</fullName>
    </recommendedName>
    <alternativeName>
        <fullName evidence="10">Cytochrome c maturation protein E</fullName>
    </alternativeName>
    <alternativeName>
        <fullName evidence="10">Heme chaperone CcmE</fullName>
    </alternativeName>
</protein>
<dbReference type="Proteomes" id="UP000305888">
    <property type="component" value="Chromosome"/>
</dbReference>
<sequence>MAGLRKKQRIRLIIIGLVLMVSAAGMVGYAMQDGIEFFRAPYQIAEQQPGPTVRFRLGGIVEEGSLKRGEGLDTRFNIRDNVSSVPVRFSQVLPDLFKEGEMAIASGHLVDGVFMADSVLAKHDESYMPREVVDALKQQGVDHEGMEPVSGM</sequence>
<feature type="topological domain" description="Cytoplasmic" evidence="10">
    <location>
        <begin position="1"/>
        <end position="9"/>
    </location>
</feature>
<comment type="subcellular location">
    <subcellularLocation>
        <location evidence="10">Cell membrane</location>
        <topology evidence="10">Single-pass type II membrane protein</topology>
    </subcellularLocation>
    <subcellularLocation>
        <location evidence="1">Membrane</location>
    </subcellularLocation>
</comment>
<evidence type="ECO:0000256" key="1">
    <source>
        <dbReference type="ARBA" id="ARBA00004370"/>
    </source>
</evidence>
<evidence type="ECO:0000313" key="13">
    <source>
        <dbReference type="EMBL" id="QDL92240.1"/>
    </source>
</evidence>
<keyword evidence="14" id="KW-1185">Reference proteome</keyword>
<keyword evidence="4 10" id="KW-0479">Metal-binding</keyword>
<keyword evidence="7 10" id="KW-1133">Transmembrane helix</keyword>
<dbReference type="OrthoDB" id="9793584at2"/>
<dbReference type="AlphaFoldDB" id="A0A5B8FY43"/>
<dbReference type="EMBL" id="CP040818">
    <property type="protein sequence ID" value="QDL92240.1"/>
    <property type="molecule type" value="Genomic_DNA"/>
</dbReference>
<accession>A0A5B8FY43</accession>
<evidence type="ECO:0000256" key="8">
    <source>
        <dbReference type="ARBA" id="ARBA00023004"/>
    </source>
</evidence>
<evidence type="ECO:0000256" key="4">
    <source>
        <dbReference type="ARBA" id="ARBA00022723"/>
    </source>
</evidence>
<dbReference type="HAMAP" id="MF_01959">
    <property type="entry name" value="CcmE"/>
    <property type="match status" value="1"/>
</dbReference>
<dbReference type="RefSeq" id="WP_138572873.1">
    <property type="nucleotide sequence ID" value="NZ_CP040818.1"/>
</dbReference>
<dbReference type="GO" id="GO:0017004">
    <property type="term" value="P:cytochrome complex assembly"/>
    <property type="evidence" value="ECO:0007669"/>
    <property type="project" value="UniProtKB-KW"/>
</dbReference>
<dbReference type="SUPFAM" id="SSF82093">
    <property type="entry name" value="Heme chaperone CcmE"/>
    <property type="match status" value="1"/>
</dbReference>
<dbReference type="GO" id="GO:0020037">
    <property type="term" value="F:heme binding"/>
    <property type="evidence" value="ECO:0007669"/>
    <property type="project" value="InterPro"/>
</dbReference>
<evidence type="ECO:0000256" key="9">
    <source>
        <dbReference type="ARBA" id="ARBA00023136"/>
    </source>
</evidence>
<comment type="function">
    <text evidence="10">Heme chaperone required for the biogenesis of c-type cytochromes. Transiently binds heme delivered by CcmC and transfers the heme to apo-cytochromes in a process facilitated by CcmF and CcmH.</text>
</comment>
<dbReference type="Gene3D" id="2.40.50.140">
    <property type="entry name" value="Nucleic acid-binding proteins"/>
    <property type="match status" value="1"/>
</dbReference>
<proteinExistence type="inferred from homology"/>
<dbReference type="PANTHER" id="PTHR34128">
    <property type="entry name" value="CYTOCHROME C-TYPE BIOGENESIS PROTEIN CCME HOMOLOG, MITOCHONDRIAL"/>
    <property type="match status" value="1"/>
</dbReference>
<keyword evidence="6 10" id="KW-0735">Signal-anchor</keyword>
<organism evidence="13 14">
    <name type="scientific">Paroceanicella profunda</name>
    <dbReference type="NCBI Taxonomy" id="2579971"/>
    <lineage>
        <taxon>Bacteria</taxon>
        <taxon>Pseudomonadati</taxon>
        <taxon>Pseudomonadota</taxon>
        <taxon>Alphaproteobacteria</taxon>
        <taxon>Rhodobacterales</taxon>
        <taxon>Paracoccaceae</taxon>
        <taxon>Paroceanicella</taxon>
    </lineage>
</organism>
<evidence type="ECO:0000313" key="14">
    <source>
        <dbReference type="Proteomes" id="UP000305888"/>
    </source>
</evidence>
<evidence type="ECO:0000256" key="6">
    <source>
        <dbReference type="ARBA" id="ARBA00022968"/>
    </source>
</evidence>
<dbReference type="PANTHER" id="PTHR34128:SF2">
    <property type="entry name" value="CYTOCHROME C-TYPE BIOGENESIS PROTEIN CCME HOMOLOG, MITOCHONDRIAL"/>
    <property type="match status" value="1"/>
</dbReference>
<evidence type="ECO:0000256" key="2">
    <source>
        <dbReference type="ARBA" id="ARBA00022617"/>
    </source>
</evidence>
<feature type="binding site" description="covalent" evidence="10 11">
    <location>
        <position position="123"/>
    </location>
    <ligand>
        <name>heme</name>
        <dbReference type="ChEBI" id="CHEBI:30413"/>
    </ligand>
</feature>
<dbReference type="InterPro" id="IPR012340">
    <property type="entry name" value="NA-bd_OB-fold"/>
</dbReference>
<keyword evidence="10" id="KW-1003">Cell membrane</keyword>
<dbReference type="Pfam" id="PF03100">
    <property type="entry name" value="CcmE"/>
    <property type="match status" value="1"/>
</dbReference>
<dbReference type="GO" id="GO:0046872">
    <property type="term" value="F:metal ion binding"/>
    <property type="evidence" value="ECO:0007669"/>
    <property type="project" value="UniProtKB-KW"/>
</dbReference>
<dbReference type="GO" id="GO:0005886">
    <property type="term" value="C:plasma membrane"/>
    <property type="evidence" value="ECO:0007669"/>
    <property type="project" value="UniProtKB-SubCell"/>
</dbReference>
<feature type="topological domain" description="Extracellular" evidence="10">
    <location>
        <begin position="31"/>
        <end position="152"/>
    </location>
</feature>
<dbReference type="InterPro" id="IPR036127">
    <property type="entry name" value="CcmE-like_sf"/>
</dbReference>
<evidence type="ECO:0000256" key="11">
    <source>
        <dbReference type="PIRSR" id="PIRSR604329-50"/>
    </source>
</evidence>
<dbReference type="NCBIfam" id="NF009731">
    <property type="entry name" value="PRK13254.1-5"/>
    <property type="match status" value="1"/>
</dbReference>
<keyword evidence="3 10" id="KW-0812">Transmembrane</keyword>
<keyword evidence="2 10" id="KW-0349">Heme</keyword>
<comment type="similarity">
    <text evidence="10">Belongs to the CcmE/CycJ family.</text>
</comment>
<keyword evidence="9 10" id="KW-0472">Membrane</keyword>
<reference evidence="13 14" key="1">
    <citation type="submission" date="2019-06" db="EMBL/GenBank/DDBJ databases">
        <title>Genome sequence of Rhodobacteraceae bacterium D4M1.</title>
        <authorList>
            <person name="Cao J."/>
        </authorList>
    </citation>
    <scope>NUCLEOTIDE SEQUENCE [LARGE SCALE GENOMIC DNA]</scope>
    <source>
        <strain evidence="13 14">D4M1</strain>
    </source>
</reference>
<evidence type="ECO:0000256" key="5">
    <source>
        <dbReference type="ARBA" id="ARBA00022748"/>
    </source>
</evidence>
<evidence type="ECO:0000256" key="3">
    <source>
        <dbReference type="ARBA" id="ARBA00022692"/>
    </source>
</evidence>
<feature type="transmembrane region" description="Helical" evidence="12">
    <location>
        <begin position="12"/>
        <end position="31"/>
    </location>
</feature>
<keyword evidence="8 10" id="KW-0408">Iron</keyword>
<dbReference type="InterPro" id="IPR004329">
    <property type="entry name" value="CcmE"/>
</dbReference>